<evidence type="ECO:0000313" key="2">
    <source>
        <dbReference type="EMBL" id="CZR56722.1"/>
    </source>
</evidence>
<dbReference type="Proteomes" id="UP000184330">
    <property type="component" value="Unassembled WGS sequence"/>
</dbReference>
<keyword evidence="3" id="KW-1185">Reference proteome</keyword>
<dbReference type="Gene3D" id="3.40.50.720">
    <property type="entry name" value="NAD(P)-binding Rossmann-like Domain"/>
    <property type="match status" value="1"/>
</dbReference>
<dbReference type="PANTHER" id="PTHR47534">
    <property type="entry name" value="YALI0E05731P"/>
    <property type="match status" value="1"/>
</dbReference>
<dbReference type="InterPro" id="IPR052228">
    <property type="entry name" value="Sec_Metab_Biosynth_Oxidored"/>
</dbReference>
<dbReference type="PANTHER" id="PTHR47534:SF3">
    <property type="entry name" value="ALCOHOL DEHYDROGENASE-LIKE C-TERMINAL DOMAIN-CONTAINING PROTEIN"/>
    <property type="match status" value="1"/>
</dbReference>
<dbReference type="Pfam" id="PF00106">
    <property type="entry name" value="adh_short"/>
    <property type="match status" value="1"/>
</dbReference>
<dbReference type="EMBL" id="FJOG01000008">
    <property type="protein sequence ID" value="CZR56722.1"/>
    <property type="molecule type" value="Genomic_DNA"/>
</dbReference>
<dbReference type="GO" id="GO:0016491">
    <property type="term" value="F:oxidoreductase activity"/>
    <property type="evidence" value="ECO:0007669"/>
    <property type="project" value="UniProtKB-KW"/>
</dbReference>
<evidence type="ECO:0008006" key="4">
    <source>
        <dbReference type="Google" id="ProtNLM"/>
    </source>
</evidence>
<dbReference type="InterPro" id="IPR002347">
    <property type="entry name" value="SDR_fam"/>
</dbReference>
<name>A0A1L7WVB6_9HELO</name>
<dbReference type="InterPro" id="IPR036291">
    <property type="entry name" value="NAD(P)-bd_dom_sf"/>
</dbReference>
<dbReference type="SUPFAM" id="SSF51735">
    <property type="entry name" value="NAD(P)-binding Rossmann-fold domains"/>
    <property type="match status" value="1"/>
</dbReference>
<dbReference type="AlphaFoldDB" id="A0A1L7WVB6"/>
<keyword evidence="1" id="KW-0560">Oxidoreductase</keyword>
<protein>
    <recommendedName>
        <fullName evidence="4">Dehydrogenase/reductase</fullName>
    </recommendedName>
</protein>
<gene>
    <name evidence="2" type="ORF">PAC_06611</name>
</gene>
<accession>A0A1L7WVB6</accession>
<organism evidence="2 3">
    <name type="scientific">Phialocephala subalpina</name>
    <dbReference type="NCBI Taxonomy" id="576137"/>
    <lineage>
        <taxon>Eukaryota</taxon>
        <taxon>Fungi</taxon>
        <taxon>Dikarya</taxon>
        <taxon>Ascomycota</taxon>
        <taxon>Pezizomycotina</taxon>
        <taxon>Leotiomycetes</taxon>
        <taxon>Helotiales</taxon>
        <taxon>Mollisiaceae</taxon>
        <taxon>Phialocephala</taxon>
        <taxon>Phialocephala fortinii species complex</taxon>
    </lineage>
</organism>
<evidence type="ECO:0000313" key="3">
    <source>
        <dbReference type="Proteomes" id="UP000184330"/>
    </source>
</evidence>
<dbReference type="OrthoDB" id="2898509at2759"/>
<evidence type="ECO:0000256" key="1">
    <source>
        <dbReference type="ARBA" id="ARBA00023002"/>
    </source>
</evidence>
<proteinExistence type="predicted"/>
<reference evidence="2 3" key="1">
    <citation type="submission" date="2016-03" db="EMBL/GenBank/DDBJ databases">
        <authorList>
            <person name="Ploux O."/>
        </authorList>
    </citation>
    <scope>NUCLEOTIDE SEQUENCE [LARGE SCALE GENOMIC DNA]</scope>
    <source>
        <strain evidence="2 3">UAMH 11012</strain>
    </source>
</reference>
<sequence>MVQLSHVTQANESFARDQEDNAGVVCVFSGATGGIGEGTLERLVVMFQGATFYVLGRSAERFTTQRAKLESLNPSLKLVFLETQVSLIADIDAATQKILAVEKKVDYLYMSQACFPVNAPRYTKEGLDLCFVIQYYSRVRLVMNLLPLLRKSSRPRVLSVLSGGKEGKIREDDIGLENPKNYSFSAAILHHATITTLTFEYLAKNYKNIAFMHTFPGLVRTGIFSSVVAPESSGILARVLTATMSSFGSILVWLAGASPLDCGARQAFILTSAMYGPGSWRIDQNSEAVTAPGVLEQYREQGWPEKVWNFNLGVFEKALGTSE</sequence>
<dbReference type="STRING" id="576137.A0A1L7WVB6"/>